<name>A0A9P0K3S4_ACAOB</name>
<accession>A0A9P0K3S4</accession>
<comment type="caution">
    <text evidence="2">The sequence shown here is derived from an EMBL/GenBank/DDBJ whole genome shotgun (WGS) entry which is preliminary data.</text>
</comment>
<proteinExistence type="predicted"/>
<evidence type="ECO:0000313" key="3">
    <source>
        <dbReference type="Proteomes" id="UP001152888"/>
    </source>
</evidence>
<feature type="domain" description="MADF" evidence="1">
    <location>
        <begin position="9"/>
        <end position="65"/>
    </location>
</feature>
<reference evidence="2" key="1">
    <citation type="submission" date="2022-03" db="EMBL/GenBank/DDBJ databases">
        <authorList>
            <person name="Sayadi A."/>
        </authorList>
    </citation>
    <scope>NUCLEOTIDE SEQUENCE</scope>
</reference>
<dbReference type="AlphaFoldDB" id="A0A9P0K3S4"/>
<dbReference type="EMBL" id="CAKOFQ010006729">
    <property type="protein sequence ID" value="CAH1965829.1"/>
    <property type="molecule type" value="Genomic_DNA"/>
</dbReference>
<evidence type="ECO:0000313" key="2">
    <source>
        <dbReference type="EMBL" id="CAH1965829.1"/>
    </source>
</evidence>
<sequence length="65" mass="7589">MQTECNTDLFIDEIEKSPAIWNLHSKLYANKAAKRNVWEEMVLIFCKSDDTEEKKKILGSSLQKK</sequence>
<keyword evidence="3" id="KW-1185">Reference proteome</keyword>
<dbReference type="InterPro" id="IPR006578">
    <property type="entry name" value="MADF-dom"/>
</dbReference>
<organism evidence="2 3">
    <name type="scientific">Acanthoscelides obtectus</name>
    <name type="common">Bean weevil</name>
    <name type="synonym">Bruchus obtectus</name>
    <dbReference type="NCBI Taxonomy" id="200917"/>
    <lineage>
        <taxon>Eukaryota</taxon>
        <taxon>Metazoa</taxon>
        <taxon>Ecdysozoa</taxon>
        <taxon>Arthropoda</taxon>
        <taxon>Hexapoda</taxon>
        <taxon>Insecta</taxon>
        <taxon>Pterygota</taxon>
        <taxon>Neoptera</taxon>
        <taxon>Endopterygota</taxon>
        <taxon>Coleoptera</taxon>
        <taxon>Polyphaga</taxon>
        <taxon>Cucujiformia</taxon>
        <taxon>Chrysomeloidea</taxon>
        <taxon>Chrysomelidae</taxon>
        <taxon>Bruchinae</taxon>
        <taxon>Bruchini</taxon>
        <taxon>Acanthoscelides</taxon>
    </lineage>
</organism>
<dbReference type="Proteomes" id="UP001152888">
    <property type="component" value="Unassembled WGS sequence"/>
</dbReference>
<gene>
    <name evidence="2" type="ORF">ACAOBT_LOCUS6529</name>
</gene>
<dbReference type="PROSITE" id="PS51029">
    <property type="entry name" value="MADF"/>
    <property type="match status" value="1"/>
</dbReference>
<dbReference type="Pfam" id="PF10545">
    <property type="entry name" value="MADF_DNA_bdg"/>
    <property type="match status" value="1"/>
</dbReference>
<protein>
    <recommendedName>
        <fullName evidence="1">MADF domain-containing protein</fullName>
    </recommendedName>
</protein>
<dbReference type="OrthoDB" id="6776244at2759"/>
<evidence type="ECO:0000259" key="1">
    <source>
        <dbReference type="PROSITE" id="PS51029"/>
    </source>
</evidence>